<name>A0A0N5AQ85_9BILA</name>
<evidence type="ECO:0000313" key="2">
    <source>
        <dbReference type="Proteomes" id="UP000046393"/>
    </source>
</evidence>
<dbReference type="AlphaFoldDB" id="A0A0N5AQ85"/>
<dbReference type="Proteomes" id="UP000046393">
    <property type="component" value="Unplaced"/>
</dbReference>
<evidence type="ECO:0000256" key="1">
    <source>
        <dbReference type="SAM" id="MobiDB-lite"/>
    </source>
</evidence>
<proteinExistence type="predicted"/>
<dbReference type="WBParaSite" id="SMUV_0000683801-mRNA-1">
    <property type="protein sequence ID" value="SMUV_0000683801-mRNA-1"/>
    <property type="gene ID" value="SMUV_0000683801"/>
</dbReference>
<evidence type="ECO:0000313" key="3">
    <source>
        <dbReference type="WBParaSite" id="SMUV_0000683801-mRNA-1"/>
    </source>
</evidence>
<feature type="compositionally biased region" description="Polar residues" evidence="1">
    <location>
        <begin position="101"/>
        <end position="111"/>
    </location>
</feature>
<feature type="region of interest" description="Disordered" evidence="1">
    <location>
        <begin position="101"/>
        <end position="141"/>
    </location>
</feature>
<accession>A0A0N5AQ85</accession>
<keyword evidence="2" id="KW-1185">Reference proteome</keyword>
<sequence>MMILASGQSDESTSNRCAIGSVLSSKQKSKFLGAETTAGFSTNTTLFTNPDSRKYTVYSQRPNYLRLNHYVPVTYSNKDYSYCAPTASSSLIARTYLAQPSSEGYTHNSSRWMKRKGKEGEKGRVGRRRKKPGLSNQSDRANYWSEMRPSQAFRNRSLSPSENLLKQRPLKTNCVRAVSNVMNTQSANAVSSYSSAQCLNQLPRQQYGLTVQLSPRFVPSSLDFKRLEPFEASPQLSSQQHFSSISEINSAQLSPKPVVSLASSDSWISSSEISSASPTVSRNYSLRWKHMTNHPVVSNSVTRKDACVNSSNHNSDSLTNTEVSSVHSLAAKCYESCSVTSVEDMKVRAAVSRDVSTKRFCGSNWDQRLAKEDENFQVLCIAKWFGKYLERTLLIG</sequence>
<protein>
    <submittedName>
        <fullName evidence="3">CKK domain-containing protein</fullName>
    </submittedName>
</protein>
<organism evidence="2 3">
    <name type="scientific">Syphacia muris</name>
    <dbReference type="NCBI Taxonomy" id="451379"/>
    <lineage>
        <taxon>Eukaryota</taxon>
        <taxon>Metazoa</taxon>
        <taxon>Ecdysozoa</taxon>
        <taxon>Nematoda</taxon>
        <taxon>Chromadorea</taxon>
        <taxon>Rhabditida</taxon>
        <taxon>Spirurina</taxon>
        <taxon>Oxyuridomorpha</taxon>
        <taxon>Oxyuroidea</taxon>
        <taxon>Oxyuridae</taxon>
        <taxon>Syphacia</taxon>
    </lineage>
</organism>
<reference evidence="3" key="1">
    <citation type="submission" date="2017-02" db="UniProtKB">
        <authorList>
            <consortium name="WormBaseParasite"/>
        </authorList>
    </citation>
    <scope>IDENTIFICATION</scope>
</reference>